<protein>
    <submittedName>
        <fullName evidence="1">Uncharacterized protein</fullName>
    </submittedName>
</protein>
<gene>
    <name evidence="1" type="ORF">SAMN05877831_104194</name>
</gene>
<evidence type="ECO:0000313" key="1">
    <source>
        <dbReference type="EMBL" id="SOC05683.1"/>
    </source>
</evidence>
<dbReference type="RefSeq" id="WP_245860922.1">
    <property type="nucleotide sequence ID" value="NZ_OBMT01000004.1"/>
</dbReference>
<name>A0A285SDG2_9RHOB</name>
<reference evidence="2" key="1">
    <citation type="submission" date="2017-08" db="EMBL/GenBank/DDBJ databases">
        <authorList>
            <person name="Varghese N."/>
            <person name="Submissions S."/>
        </authorList>
    </citation>
    <scope>NUCLEOTIDE SEQUENCE [LARGE SCALE GENOMIC DNA]</scope>
    <source>
        <strain evidence="2">JA276</strain>
    </source>
</reference>
<accession>A0A285SDG2</accession>
<organism evidence="1 2">
    <name type="scientific">Rhodobacter maris</name>
    <dbReference type="NCBI Taxonomy" id="446682"/>
    <lineage>
        <taxon>Bacteria</taxon>
        <taxon>Pseudomonadati</taxon>
        <taxon>Pseudomonadota</taxon>
        <taxon>Alphaproteobacteria</taxon>
        <taxon>Rhodobacterales</taxon>
        <taxon>Rhodobacter group</taxon>
        <taxon>Rhodobacter</taxon>
    </lineage>
</organism>
<evidence type="ECO:0000313" key="2">
    <source>
        <dbReference type="Proteomes" id="UP000219111"/>
    </source>
</evidence>
<dbReference type="AlphaFoldDB" id="A0A285SDG2"/>
<proteinExistence type="predicted"/>
<dbReference type="Proteomes" id="UP000219111">
    <property type="component" value="Unassembled WGS sequence"/>
</dbReference>
<sequence>MILRPLRSGMLGAVLAGLVALPWATPLAAQELIGAYTAYIGADDLYNSKGARLSAPWQVLRQDRANFHEFGIAQRGDEWDPVFGDVDNRALMERMVMNGSIEPAAARNIMAGGATVFVRIFKGARGDFVRVSVSR</sequence>
<keyword evidence="2" id="KW-1185">Reference proteome</keyword>
<dbReference type="EMBL" id="OBMT01000004">
    <property type="protein sequence ID" value="SOC05683.1"/>
    <property type="molecule type" value="Genomic_DNA"/>
</dbReference>